<protein>
    <submittedName>
        <fullName evidence="2">Uncharacterized protein</fullName>
    </submittedName>
</protein>
<name>A0AAE0GSX4_9CHLO</name>
<dbReference type="Proteomes" id="UP001190700">
    <property type="component" value="Unassembled WGS sequence"/>
</dbReference>
<keyword evidence="3" id="KW-1185">Reference proteome</keyword>
<accession>A0AAE0GSX4</accession>
<gene>
    <name evidence="2" type="ORF">CYMTET_8624</name>
</gene>
<feature type="region of interest" description="Disordered" evidence="1">
    <location>
        <begin position="186"/>
        <end position="309"/>
    </location>
</feature>
<feature type="compositionally biased region" description="Pro residues" evidence="1">
    <location>
        <begin position="230"/>
        <end position="298"/>
    </location>
</feature>
<dbReference type="AlphaFoldDB" id="A0AAE0GSX4"/>
<dbReference type="PANTHER" id="PTHR31152:SF1">
    <property type="entry name" value="PLAC8 FAMILY PROTEIN"/>
    <property type="match status" value="1"/>
</dbReference>
<dbReference type="PANTHER" id="PTHR31152">
    <property type="entry name" value="PLAC8 FAMILY PROTEIN"/>
    <property type="match status" value="1"/>
</dbReference>
<organism evidence="2 3">
    <name type="scientific">Cymbomonas tetramitiformis</name>
    <dbReference type="NCBI Taxonomy" id="36881"/>
    <lineage>
        <taxon>Eukaryota</taxon>
        <taxon>Viridiplantae</taxon>
        <taxon>Chlorophyta</taxon>
        <taxon>Pyramimonadophyceae</taxon>
        <taxon>Pyramimonadales</taxon>
        <taxon>Pyramimonadaceae</taxon>
        <taxon>Cymbomonas</taxon>
    </lineage>
</organism>
<comment type="caution">
    <text evidence="2">The sequence shown here is derived from an EMBL/GenBank/DDBJ whole genome shotgun (WGS) entry which is preliminary data.</text>
</comment>
<reference evidence="2 3" key="1">
    <citation type="journal article" date="2015" name="Genome Biol. Evol.">
        <title>Comparative Genomics of a Bacterivorous Green Alga Reveals Evolutionary Causalities and Consequences of Phago-Mixotrophic Mode of Nutrition.</title>
        <authorList>
            <person name="Burns J.A."/>
            <person name="Paasch A."/>
            <person name="Narechania A."/>
            <person name="Kim E."/>
        </authorList>
    </citation>
    <scope>NUCLEOTIDE SEQUENCE [LARGE SCALE GENOMIC DNA]</scope>
    <source>
        <strain evidence="2 3">PLY_AMNH</strain>
    </source>
</reference>
<dbReference type="EMBL" id="LGRX02002681">
    <property type="protein sequence ID" value="KAK3283687.1"/>
    <property type="molecule type" value="Genomic_DNA"/>
</dbReference>
<sequence length="309" mass="32995">MSQEKSKRYKDIEIRKSYSIKWNTDLTRACCADPLYCLFAIGPCCCSQCSSYWLRKRALYDDMNRYVCCQGMCPCSGKMGERNCPEACLGLEVICCFAQSVAATRMTIQDERLIENTQCDNCIIGFMLLLNQLACIFRCAAAISGSKEIEQIADILDCLADIVYMSVCACMQTQHKVELDVRDGKKPAKEGCAGAGGQQQLHAPPQQHMQGGAQMAPPPGAYPPAGAYGQPPPGAYGQPPPGAYGQPPPGAYGQPPPGAYGQPPPGAYGQPPPGAYGQPPPGAYGQPPPGAYGQPPPGAYGQPIQYAPQ</sequence>
<evidence type="ECO:0000256" key="1">
    <source>
        <dbReference type="SAM" id="MobiDB-lite"/>
    </source>
</evidence>
<evidence type="ECO:0000313" key="2">
    <source>
        <dbReference type="EMBL" id="KAK3283687.1"/>
    </source>
</evidence>
<proteinExistence type="predicted"/>
<evidence type="ECO:0000313" key="3">
    <source>
        <dbReference type="Proteomes" id="UP001190700"/>
    </source>
</evidence>